<feature type="transmembrane region" description="Helical" evidence="7">
    <location>
        <begin position="346"/>
        <end position="369"/>
    </location>
</feature>
<comment type="function">
    <text evidence="7">Part of the tripartite ATP-independent periplasmic (TRAP) transport system.</text>
</comment>
<keyword evidence="2" id="KW-1003">Cell membrane</keyword>
<protein>
    <recommendedName>
        <fullName evidence="7">TRAP transporter large permease protein</fullName>
    </recommendedName>
</protein>
<evidence type="ECO:0000259" key="8">
    <source>
        <dbReference type="Pfam" id="PF06808"/>
    </source>
</evidence>
<feature type="domain" description="TRAP C4-dicarboxylate transport system permease DctM subunit" evidence="8">
    <location>
        <begin position="12"/>
        <end position="424"/>
    </location>
</feature>
<dbReference type="GO" id="GO:0022857">
    <property type="term" value="F:transmembrane transporter activity"/>
    <property type="evidence" value="ECO:0007669"/>
    <property type="project" value="UniProtKB-UniRule"/>
</dbReference>
<dbReference type="PANTHER" id="PTHR33362">
    <property type="entry name" value="SIALIC ACID TRAP TRANSPORTER PERMEASE PROTEIN SIAT-RELATED"/>
    <property type="match status" value="1"/>
</dbReference>
<feature type="transmembrane region" description="Helical" evidence="7">
    <location>
        <begin position="7"/>
        <end position="37"/>
    </location>
</feature>
<sequence length="436" mass="45623">MTDLQIAVAFIAALFALILVRIPIGIALIAVSFGGLWSMMGWNVAWGALGVIPHSFVSSWVLSSIPAFLFMGFICYHTRMTQGLFQAAQVWLSAVPGGLAIASVFGCAGFAAVTGSSVACSAAMGKIAVPEMMRHRYDAELATGTVAAAGTIGALIPPSILMILYGIITRQPISDLFLGGLVIGAVTMLGYVLMIWLRVRLNPNLAPGVDEAASWSERFTALGQTWPVFLIVIGVFAGLFGGVFTPTEAGAVGAALSCAVALIRRSLTLKAVRLAVAETINTTAALMIIAAGASLLARFLTLSGTGAALSDFILSFEASPVTLMIGIVLVYLLLGMMLEPVGAMLLTLPIVIPLVDHAGFSLIWFGVVLTKLLEIGMITPPVGMNVFVIKGVVGDLAKLSSIFRGVMWFVLVDLLIVGLCIAWPDLVLFLPALAAG</sequence>
<dbReference type="NCBIfam" id="TIGR00786">
    <property type="entry name" value="dctM"/>
    <property type="match status" value="1"/>
</dbReference>
<feature type="transmembrane region" description="Helical" evidence="7">
    <location>
        <begin position="141"/>
        <end position="164"/>
    </location>
</feature>
<feature type="transmembrane region" description="Helical" evidence="7">
    <location>
        <begin position="375"/>
        <end position="393"/>
    </location>
</feature>
<proteinExistence type="inferred from homology"/>
<reference evidence="9 10" key="1">
    <citation type="journal article" date="2013" name="Antonie Van Leeuwenhoek">
        <title>Paracoccus zhejiangensis sp. nov., isolated from activated sludge in wastewater-treatment system.</title>
        <authorList>
            <person name="Wu Z.G."/>
            <person name="Zhang D.F."/>
            <person name="Liu Y.L."/>
            <person name="Wang F."/>
            <person name="Jiang X."/>
            <person name="Li C."/>
            <person name="Li S.P."/>
            <person name="Hong Q."/>
            <person name="Li W.J."/>
        </authorList>
    </citation>
    <scope>NUCLEOTIDE SEQUENCE [LARGE SCALE GENOMIC DNA]</scope>
    <source>
        <strain evidence="9 10">J6</strain>
    </source>
</reference>
<evidence type="ECO:0000256" key="5">
    <source>
        <dbReference type="ARBA" id="ARBA00022989"/>
    </source>
</evidence>
<dbReference type="Pfam" id="PF06808">
    <property type="entry name" value="DctM"/>
    <property type="match status" value="1"/>
</dbReference>
<evidence type="ECO:0000256" key="4">
    <source>
        <dbReference type="ARBA" id="ARBA00022692"/>
    </source>
</evidence>
<feature type="transmembrane region" description="Helical" evidence="7">
    <location>
        <begin position="176"/>
        <end position="197"/>
    </location>
</feature>
<dbReference type="RefSeq" id="WP_101751388.1">
    <property type="nucleotide sequence ID" value="NZ_CP025430.1"/>
</dbReference>
<evidence type="ECO:0000313" key="10">
    <source>
        <dbReference type="Proteomes" id="UP000234530"/>
    </source>
</evidence>
<organism evidence="9 10">
    <name type="scientific">Paracoccus zhejiangensis</name>
    <dbReference type="NCBI Taxonomy" id="1077935"/>
    <lineage>
        <taxon>Bacteria</taxon>
        <taxon>Pseudomonadati</taxon>
        <taxon>Pseudomonadota</taxon>
        <taxon>Alphaproteobacteria</taxon>
        <taxon>Rhodobacterales</taxon>
        <taxon>Paracoccaceae</taxon>
        <taxon>Paracoccus</taxon>
    </lineage>
</organism>
<evidence type="ECO:0000256" key="7">
    <source>
        <dbReference type="RuleBase" id="RU369079"/>
    </source>
</evidence>
<feature type="transmembrane region" description="Helical" evidence="7">
    <location>
        <begin position="83"/>
        <end position="102"/>
    </location>
</feature>
<dbReference type="Proteomes" id="UP000234530">
    <property type="component" value="Chromosome"/>
</dbReference>
<keyword evidence="4 7" id="KW-0812">Transmembrane</keyword>
<evidence type="ECO:0000313" key="9">
    <source>
        <dbReference type="EMBL" id="AUH63346.1"/>
    </source>
</evidence>
<accession>A0A2H5EVL5</accession>
<dbReference type="InterPro" id="IPR004681">
    <property type="entry name" value="TRAP_DctM"/>
</dbReference>
<gene>
    <name evidence="9" type="ORF">CX676_03565</name>
</gene>
<name>A0A2H5EVL5_9RHOB</name>
<comment type="subcellular location">
    <subcellularLocation>
        <location evidence="1 7">Cell inner membrane</location>
        <topology evidence="1 7">Multi-pass membrane protein</topology>
    </subcellularLocation>
</comment>
<comment type="similarity">
    <text evidence="7">Belongs to the TRAP transporter large permease family.</text>
</comment>
<feature type="transmembrane region" description="Helical" evidence="7">
    <location>
        <begin position="279"/>
        <end position="300"/>
    </location>
</feature>
<dbReference type="GO" id="GO:0005886">
    <property type="term" value="C:plasma membrane"/>
    <property type="evidence" value="ECO:0007669"/>
    <property type="project" value="UniProtKB-SubCell"/>
</dbReference>
<evidence type="ECO:0000256" key="1">
    <source>
        <dbReference type="ARBA" id="ARBA00004429"/>
    </source>
</evidence>
<dbReference type="OrthoDB" id="9790209at2"/>
<evidence type="ECO:0000256" key="2">
    <source>
        <dbReference type="ARBA" id="ARBA00022475"/>
    </source>
</evidence>
<dbReference type="PANTHER" id="PTHR33362:SF5">
    <property type="entry name" value="C4-DICARBOXYLATE TRAP TRANSPORTER LARGE PERMEASE PROTEIN DCTM"/>
    <property type="match status" value="1"/>
</dbReference>
<keyword evidence="6 7" id="KW-0472">Membrane</keyword>
<keyword evidence="5 7" id="KW-1133">Transmembrane helix</keyword>
<dbReference type="PIRSF" id="PIRSF006066">
    <property type="entry name" value="HI0050"/>
    <property type="match status" value="1"/>
</dbReference>
<evidence type="ECO:0000256" key="3">
    <source>
        <dbReference type="ARBA" id="ARBA00022519"/>
    </source>
</evidence>
<feature type="transmembrane region" description="Helical" evidence="7">
    <location>
        <begin position="405"/>
        <end position="424"/>
    </location>
</feature>
<keyword evidence="7" id="KW-0813">Transport</keyword>
<keyword evidence="3 7" id="KW-0997">Cell inner membrane</keyword>
<feature type="transmembrane region" description="Helical" evidence="7">
    <location>
        <begin position="226"/>
        <end position="244"/>
    </location>
</feature>
<evidence type="ECO:0000256" key="6">
    <source>
        <dbReference type="ARBA" id="ARBA00023136"/>
    </source>
</evidence>
<dbReference type="InterPro" id="IPR010656">
    <property type="entry name" value="DctM"/>
</dbReference>
<keyword evidence="10" id="KW-1185">Reference proteome</keyword>
<feature type="transmembrane region" description="Helical" evidence="7">
    <location>
        <begin position="57"/>
        <end position="76"/>
    </location>
</feature>
<dbReference type="KEGG" id="pzh:CX676_03565"/>
<feature type="transmembrane region" description="Helical" evidence="7">
    <location>
        <begin position="312"/>
        <end position="334"/>
    </location>
</feature>
<dbReference type="EMBL" id="CP025430">
    <property type="protein sequence ID" value="AUH63346.1"/>
    <property type="molecule type" value="Genomic_DNA"/>
</dbReference>
<comment type="subunit">
    <text evidence="7">The complex comprises the extracytoplasmic solute receptor protein and the two transmembrane proteins.</text>
</comment>
<dbReference type="AlphaFoldDB" id="A0A2H5EVL5"/>